<dbReference type="GO" id="GO:0044550">
    <property type="term" value="P:secondary metabolite biosynthetic process"/>
    <property type="evidence" value="ECO:0007669"/>
    <property type="project" value="TreeGrafter"/>
</dbReference>
<evidence type="ECO:0000256" key="4">
    <source>
        <dbReference type="ARBA" id="ARBA00001946"/>
    </source>
</evidence>
<evidence type="ECO:0000313" key="24">
    <source>
        <dbReference type="Proteomes" id="UP000838763"/>
    </source>
</evidence>
<keyword evidence="11" id="KW-0808">Transferase</keyword>
<comment type="caution">
    <text evidence="23">The sequence shown here is derived from an EMBL/GenBank/DDBJ whole genome shotgun (WGS) entry which is preliminary data.</text>
</comment>
<evidence type="ECO:0000256" key="5">
    <source>
        <dbReference type="ARBA" id="ARBA00004074"/>
    </source>
</evidence>
<comment type="catalytic activity">
    <reaction evidence="1">
        <text>a 2'-deoxyribonucleoside 5'-phosphate + H2O = a 2'-deoxyribonucleoside + phosphate</text>
        <dbReference type="Rhea" id="RHEA:36167"/>
        <dbReference type="ChEBI" id="CHEBI:15377"/>
        <dbReference type="ChEBI" id="CHEBI:18274"/>
        <dbReference type="ChEBI" id="CHEBI:43474"/>
        <dbReference type="ChEBI" id="CHEBI:65317"/>
        <dbReference type="EC" id="3.1.3.89"/>
    </reaction>
</comment>
<dbReference type="InterPro" id="IPR036291">
    <property type="entry name" value="NAD(P)-bd_dom_sf"/>
</dbReference>
<dbReference type="Gene3D" id="3.10.129.120">
    <property type="match status" value="1"/>
</dbReference>
<dbReference type="InterPro" id="IPR018201">
    <property type="entry name" value="Ketoacyl_synth_AS"/>
</dbReference>
<dbReference type="InterPro" id="IPR020806">
    <property type="entry name" value="PKS_PP-bd"/>
</dbReference>
<dbReference type="SUPFAM" id="SSF47336">
    <property type="entry name" value="ACP-like"/>
    <property type="match status" value="1"/>
</dbReference>
<dbReference type="Pfam" id="PF14765">
    <property type="entry name" value="PS-DH"/>
    <property type="match status" value="1"/>
</dbReference>
<keyword evidence="15" id="KW-0521">NADP</keyword>
<dbReference type="SMART" id="SM00823">
    <property type="entry name" value="PKS_PP"/>
    <property type="match status" value="1"/>
</dbReference>
<dbReference type="SMART" id="SM00825">
    <property type="entry name" value="PKS_KS"/>
    <property type="match status" value="1"/>
</dbReference>
<dbReference type="OrthoDB" id="329835at2759"/>
<dbReference type="GO" id="GO:0002953">
    <property type="term" value="F:5'-deoxynucleotidase activity"/>
    <property type="evidence" value="ECO:0007669"/>
    <property type="project" value="UniProtKB-EC"/>
</dbReference>
<dbReference type="Pfam" id="PF02801">
    <property type="entry name" value="Ketoacyl-synt_C"/>
    <property type="match status" value="1"/>
</dbReference>
<feature type="region of interest" description="Disordered" evidence="20">
    <location>
        <begin position="1"/>
        <end position="22"/>
    </location>
</feature>
<dbReference type="Proteomes" id="UP000838763">
    <property type="component" value="Unassembled WGS sequence"/>
</dbReference>
<dbReference type="InterPro" id="IPR014030">
    <property type="entry name" value="Ketoacyl_synth_N"/>
</dbReference>
<feature type="compositionally biased region" description="Polar residues" evidence="20">
    <location>
        <begin position="2198"/>
        <end position="2207"/>
    </location>
</feature>
<dbReference type="Gene3D" id="3.40.366.10">
    <property type="entry name" value="Malonyl-Coenzyme A Acyl Carrier Protein, domain 2"/>
    <property type="match status" value="1"/>
</dbReference>
<evidence type="ECO:0000256" key="12">
    <source>
        <dbReference type="ARBA" id="ARBA00022723"/>
    </source>
</evidence>
<dbReference type="Pfam" id="PF00550">
    <property type="entry name" value="PP-binding"/>
    <property type="match status" value="1"/>
</dbReference>
<dbReference type="InterPro" id="IPR001227">
    <property type="entry name" value="Ac_transferase_dom_sf"/>
</dbReference>
<dbReference type="InterPro" id="IPR013149">
    <property type="entry name" value="ADH-like_C"/>
</dbReference>
<organism evidence="23 24">
    <name type="scientific">Parascedosporium putredinis</name>
    <dbReference type="NCBI Taxonomy" id="1442378"/>
    <lineage>
        <taxon>Eukaryota</taxon>
        <taxon>Fungi</taxon>
        <taxon>Dikarya</taxon>
        <taxon>Ascomycota</taxon>
        <taxon>Pezizomycotina</taxon>
        <taxon>Sordariomycetes</taxon>
        <taxon>Hypocreomycetidae</taxon>
        <taxon>Microascales</taxon>
        <taxon>Microascaceae</taxon>
        <taxon>Parascedosporium</taxon>
    </lineage>
</organism>
<dbReference type="Gene3D" id="3.40.50.720">
    <property type="entry name" value="NAD(P)-binding Rossmann-like Domain"/>
    <property type="match status" value="1"/>
</dbReference>
<name>A0A9P1H402_9PEZI</name>
<dbReference type="GO" id="GO:0004312">
    <property type="term" value="F:fatty acid synthase activity"/>
    <property type="evidence" value="ECO:0007669"/>
    <property type="project" value="TreeGrafter"/>
</dbReference>
<dbReference type="InterPro" id="IPR016036">
    <property type="entry name" value="Malonyl_transacylase_ACP-bd"/>
</dbReference>
<dbReference type="InterPro" id="IPR009081">
    <property type="entry name" value="PP-bd_ACP"/>
</dbReference>
<dbReference type="GO" id="GO:0046872">
    <property type="term" value="F:metal ion binding"/>
    <property type="evidence" value="ECO:0007669"/>
    <property type="project" value="UniProtKB-KW"/>
</dbReference>
<evidence type="ECO:0000256" key="1">
    <source>
        <dbReference type="ARBA" id="ARBA00001638"/>
    </source>
</evidence>
<dbReference type="SUPFAM" id="SSF53335">
    <property type="entry name" value="S-adenosyl-L-methionine-dependent methyltransferases"/>
    <property type="match status" value="1"/>
</dbReference>
<dbReference type="FunFam" id="1.10.3210.10:FF:000011">
    <property type="entry name" value="HD domain-containing protein 2"/>
    <property type="match status" value="1"/>
</dbReference>
<dbReference type="SMART" id="SM00822">
    <property type="entry name" value="PKS_KR"/>
    <property type="match status" value="1"/>
</dbReference>
<gene>
    <name evidence="23" type="ORF">PPNO1_LOCUS4659</name>
</gene>
<dbReference type="SMART" id="SM00829">
    <property type="entry name" value="PKS_ER"/>
    <property type="match status" value="1"/>
</dbReference>
<dbReference type="Pfam" id="PF22621">
    <property type="entry name" value="CurL-like_PKS_C"/>
    <property type="match status" value="1"/>
</dbReference>
<dbReference type="PROSITE" id="PS50075">
    <property type="entry name" value="CARRIER"/>
    <property type="match status" value="1"/>
</dbReference>
<evidence type="ECO:0000313" key="23">
    <source>
        <dbReference type="EMBL" id="CAI4214932.1"/>
    </source>
</evidence>
<proteinExistence type="inferred from homology"/>
<evidence type="ECO:0000256" key="2">
    <source>
        <dbReference type="ARBA" id="ARBA00001936"/>
    </source>
</evidence>
<dbReference type="GO" id="GO:0006633">
    <property type="term" value="P:fatty acid biosynthetic process"/>
    <property type="evidence" value="ECO:0007669"/>
    <property type="project" value="InterPro"/>
</dbReference>
<evidence type="ECO:0000256" key="20">
    <source>
        <dbReference type="SAM" id="MobiDB-lite"/>
    </source>
</evidence>
<evidence type="ECO:0000256" key="18">
    <source>
        <dbReference type="ARBA" id="ARBA00023285"/>
    </source>
</evidence>
<dbReference type="Gene3D" id="1.10.3210.10">
    <property type="entry name" value="Hypothetical protein af1432"/>
    <property type="match status" value="1"/>
</dbReference>
<evidence type="ECO:0000256" key="17">
    <source>
        <dbReference type="ARBA" id="ARBA00023268"/>
    </source>
</evidence>
<dbReference type="InterPro" id="IPR029063">
    <property type="entry name" value="SAM-dependent_MTases_sf"/>
</dbReference>
<feature type="compositionally biased region" description="Polar residues" evidence="20">
    <location>
        <begin position="1"/>
        <end position="18"/>
    </location>
</feature>
<evidence type="ECO:0000256" key="7">
    <source>
        <dbReference type="ARBA" id="ARBA00011738"/>
    </source>
</evidence>
<comment type="cofactor">
    <cofactor evidence="2">
        <name>Mn(2+)</name>
        <dbReference type="ChEBI" id="CHEBI:29035"/>
    </cofactor>
</comment>
<comment type="similarity">
    <text evidence="6">Belongs to the HDDC2 family.</text>
</comment>
<dbReference type="FunFam" id="3.40.50.720:FF:000209">
    <property type="entry name" value="Polyketide synthase Pks12"/>
    <property type="match status" value="1"/>
</dbReference>
<dbReference type="InterPro" id="IPR006674">
    <property type="entry name" value="HD_domain"/>
</dbReference>
<dbReference type="InterPro" id="IPR020841">
    <property type="entry name" value="PKS_Beta-ketoAc_synthase_dom"/>
</dbReference>
<dbReference type="Gene3D" id="1.10.1200.10">
    <property type="entry name" value="ACP-like"/>
    <property type="match status" value="1"/>
</dbReference>
<keyword evidence="18" id="KW-0170">Cobalt</keyword>
<dbReference type="GO" id="GO:0004315">
    <property type="term" value="F:3-oxoacyl-[acyl-carrier-protein] synthase activity"/>
    <property type="evidence" value="ECO:0007669"/>
    <property type="project" value="InterPro"/>
</dbReference>
<dbReference type="PANTHER" id="PTHR43775:SF37">
    <property type="entry name" value="SI:DKEY-61P9.11"/>
    <property type="match status" value="1"/>
</dbReference>
<evidence type="ECO:0000256" key="9">
    <source>
        <dbReference type="ARBA" id="ARBA00022450"/>
    </source>
</evidence>
<reference evidence="23" key="1">
    <citation type="submission" date="2022-11" db="EMBL/GenBank/DDBJ databases">
        <authorList>
            <person name="Scott C."/>
            <person name="Bruce N."/>
        </authorList>
    </citation>
    <scope>NUCLEOTIDE SEQUENCE</scope>
</reference>
<protein>
    <recommendedName>
        <fullName evidence="8">5'-deoxynucleotidase</fullName>
        <ecNumber evidence="8">3.1.3.89</ecNumber>
    </recommendedName>
</protein>
<evidence type="ECO:0000256" key="15">
    <source>
        <dbReference type="ARBA" id="ARBA00022857"/>
    </source>
</evidence>
<evidence type="ECO:0000256" key="16">
    <source>
        <dbReference type="ARBA" id="ARBA00023002"/>
    </source>
</evidence>
<dbReference type="SUPFAM" id="SSF51735">
    <property type="entry name" value="NAD(P)-binding Rossmann-fold domains"/>
    <property type="match status" value="2"/>
</dbReference>
<dbReference type="InterPro" id="IPR014031">
    <property type="entry name" value="Ketoacyl_synth_C"/>
</dbReference>
<dbReference type="InterPro" id="IPR013217">
    <property type="entry name" value="Methyltransf_12"/>
</dbReference>
<dbReference type="Gene3D" id="3.30.70.3290">
    <property type="match status" value="1"/>
</dbReference>
<dbReference type="InterPro" id="IPR016035">
    <property type="entry name" value="Acyl_Trfase/lysoPLipase"/>
</dbReference>
<dbReference type="SMART" id="SM00827">
    <property type="entry name" value="PKS_AT"/>
    <property type="match status" value="1"/>
</dbReference>
<sequence length="2207" mass="243323">MATEFNTGLATPQRSPQHTPEFGFRPYDPYAIAVCGIGLRLPGGIKDTHDFWELLVNGRDARGPIPSTRYNISGFDDSLGGKGGIKARYGYFLDEDISGLDTSFFSMTRKEVESCDPQQRRLLEVVKECLDDAGEIHYRGRAVGCYVGTFGDDWLLINSKENQHQDGYGYLSTANGDMMLANRVSYEYDFRGPSSVVKTGCSASLVGLHEACRAIQNGDATSAVVAGTSIILTPTISASFTSEGILSPDGSCKTFDAKADGFARAEAVSAIYIKPLEAALREGNPIRAVIKGTGTNCDGRSGGLLRPNADAQEALMRKVYCDNGLDPGETAFVEVVLDAFEPPEAIQSNSRPTRPDLFLLSANTKPSLEMAIARYDEFLRSESRSKGPDVAYTLALRRERLPHRAFSLVQDGNIIGSWEPATVAAAKAAPVYMVFTGQGAHWAGMAKEMVLGDDLFRKDIVLMDSILSGLTYPPSWSMMEEIMRVENQSRAHLPEISQPLCTAIQIALFNRLAHIGVRPECVAGHSSGEIAAAYASGVLSMEAAMVISYYRGYVAAGLAETGCMIAVGLPAHEIEPLLPTRVVVACENSPKSTTISGEREPVLRALEIIRHRWPDALTKELGINIAYHSHYMNAVGDDYISLIQEDLSKLCAWPAKSTTPFYSSVTGQQVEPYHDFGPNYWRENLVSPVRFSTAISTLLDVSGAGIFLEIGPHSALLGPLKQIAAANQSLWYESRVVRHVVAKAALVLSETTGNEIITALKRHKLTDACELQDVSSAVTECQATANITPISADQSMAYALHPAVIDACFQLVIMASVRGIGRLLSKTCLPTRLERVDILPSSEVLRASALVSQGNESTTVECMADDRLVLKLRGLHLSSLGDDLGVENADIHAAARLEWVPHLDFIDPGPLLKPANFSQGEVELIEEMTFLCMLDTLEKVEDLVPAHTHFYKYREWLRREVSEAAIFTGELEAIDVLTEGGVLTDLYNVVSFEFSGFVRLMSNTRPKLRVLEVGAGTGGTTELILRDLVKGGLPQYSAYTFTDISAGFLSRARERFEYAPNMDYQILDISKDPVGQGFDTSSYDLIIAANVVHATPSLHESLLNLNKLLKPDGTLLLTELCSELRVPGYIFGTFSGWWLGGDDGREWVPYVPVPRWDEELKMAGYVGAETVVYDQAAPYTCCTAIISRKLSPKPDSLREVTVLSHDPESGAALVIKQALDREGISVRHASIEHDFLPDQDMVCCFDLETNYFKDVSEAEFHNFQAFVRKLKSTRLLWLTKPAQVECKDPWAASSLGVARTLRSELEVPLYTLEIDPEEANFPNMVLQVLEKIRRDAGDDTLDPDKEFAVYNGNLCVGRYQPFSVLDETTQPLNLGRLERGQTVLIHSACGGVGMAAIQVAKLAGAEIFATVGGDHKVEYLMRKFGIPQSHIFKSRDDSFYDGVMRETKGRGVDVVLNSLSGDLLHASWRCVAPFGILVEIGKRDHMENGKLDLGPFLANRTYSCFDGKEFSLQRPEVMGRLLEKYLGLYELGILGAMPEVRNFDVKEVEQAFRWHQDGQHIGKAVVSIPQQFDLEHLRAAPSSSQTLKLDPEGSYLLTGGLGGLGRTTARWLVERGARSLTFLSRGAQSENNTHFIRELGAMGCRVTAVSGSVERLEDVQEALTRSHAPVKGVFHMAMVLEDAPFVDMTWAQWNAATRPKIDGAWNLHTALIDQKLDFFFLASSVVTTTHSPGQGNYCAANTYLEALCQYRQGLGLPASVLGICPIRGAGFVASSARAQRNMKAQGLYSLNEQAYLDFVEHSLLSNTCRAVIAPESSSQSFSSWKNESHVVMGLRSELDLQDPNNKTNWRRDRRMGSYHNVRNNTVKELSLDANELKMFLDRAAQEGEALLLSQEGAHFLAAEIGRKVYNIMLRPEGETANVSASPAELGVDSLMATELRRWFRQAFGLKISVLQILSAESLEQLGRTVGAGSLRVRRRKNLGFAATAKIDGDWSVERVLDQVSDGPSLATGSTSPCESISDHMYRMSILTFMTPPALAARIDVNRCIKMCLIHDMAESLVGDITPVDGVAKPEKNRREAATMDFISSGLLGNVYGGVPGRELREIWQEYEDSQTPESLYVHDIDKMELLLQMYEYEKRGNHEIDLGEFAYVATRITLPEVKEWADELLKEREAFWSEREHVQGNKGVDGGVEDDVRQQQNEYYENE</sequence>
<dbReference type="SUPFAM" id="SSF53901">
    <property type="entry name" value="Thiolase-like"/>
    <property type="match status" value="1"/>
</dbReference>
<dbReference type="PROSITE" id="PS52004">
    <property type="entry name" value="KS3_2"/>
    <property type="match status" value="1"/>
</dbReference>
<keyword evidence="17" id="KW-0511">Multifunctional enzyme</keyword>
<dbReference type="PANTHER" id="PTHR43775">
    <property type="entry name" value="FATTY ACID SYNTHASE"/>
    <property type="match status" value="1"/>
</dbReference>
<comment type="subunit">
    <text evidence="7">Homodimer.</text>
</comment>
<keyword evidence="10" id="KW-0597">Phosphoprotein</keyword>
<dbReference type="CDD" id="cd05195">
    <property type="entry name" value="enoyl_red"/>
    <property type="match status" value="1"/>
</dbReference>
<dbReference type="Pfam" id="PF00698">
    <property type="entry name" value="Acyl_transf_1"/>
    <property type="match status" value="1"/>
</dbReference>
<dbReference type="Gene3D" id="3.40.47.10">
    <property type="match status" value="1"/>
</dbReference>
<dbReference type="Pfam" id="PF00107">
    <property type="entry name" value="ADH_zinc_N"/>
    <property type="match status" value="1"/>
</dbReference>
<evidence type="ECO:0000256" key="19">
    <source>
        <dbReference type="ARBA" id="ARBA00023315"/>
    </source>
</evidence>
<keyword evidence="13" id="KW-0378">Hydrolase</keyword>
<feature type="domain" description="Carrier" evidence="21">
    <location>
        <begin position="1899"/>
        <end position="1973"/>
    </location>
</feature>
<dbReference type="PROSITE" id="PS00606">
    <property type="entry name" value="KS3_1"/>
    <property type="match status" value="1"/>
</dbReference>
<dbReference type="InterPro" id="IPR036736">
    <property type="entry name" value="ACP-like_sf"/>
</dbReference>
<keyword evidence="14" id="KW-0460">Magnesium</keyword>
<dbReference type="InterPro" id="IPR050091">
    <property type="entry name" value="PKS_NRPS_Biosynth_Enz"/>
</dbReference>
<dbReference type="InterPro" id="IPR020843">
    <property type="entry name" value="ER"/>
</dbReference>
<dbReference type="EMBL" id="CALLCH030000012">
    <property type="protein sequence ID" value="CAI4214932.1"/>
    <property type="molecule type" value="Genomic_DNA"/>
</dbReference>
<dbReference type="SUPFAM" id="SSF109604">
    <property type="entry name" value="HD-domain/PDEase-like"/>
    <property type="match status" value="1"/>
</dbReference>
<dbReference type="InterPro" id="IPR014043">
    <property type="entry name" value="Acyl_transferase_dom"/>
</dbReference>
<dbReference type="GO" id="GO:0009159">
    <property type="term" value="P:deoxyribonucleoside monophosphate catabolic process"/>
    <property type="evidence" value="ECO:0007669"/>
    <property type="project" value="UniProtKB-ARBA"/>
</dbReference>
<evidence type="ECO:0000256" key="11">
    <source>
        <dbReference type="ARBA" id="ARBA00022679"/>
    </source>
</evidence>
<dbReference type="InterPro" id="IPR049551">
    <property type="entry name" value="PKS_DH_C"/>
</dbReference>
<keyword evidence="16" id="KW-0560">Oxidoreductase</keyword>
<evidence type="ECO:0000256" key="6">
    <source>
        <dbReference type="ARBA" id="ARBA00009999"/>
    </source>
</evidence>
<comment type="function">
    <text evidence="5">Catalyzes the dephosphorylation of the nucleoside 5'-monophosphates deoxyadenosine monophosphate (dAMP), deoxycytidine monophosphate (dCMP), deoxyguanosine monophosphate (dGMP) and deoxythymidine monophosphate (dTMP).</text>
</comment>
<keyword evidence="24" id="KW-1185">Reference proteome</keyword>
<dbReference type="PROSITE" id="PS00012">
    <property type="entry name" value="PHOSPHOPANTETHEINE"/>
    <property type="match status" value="1"/>
</dbReference>
<dbReference type="InterPro" id="IPR006162">
    <property type="entry name" value="Ppantetheine_attach_site"/>
</dbReference>
<dbReference type="CDD" id="cd05274">
    <property type="entry name" value="KR_FAS_SDR_x"/>
    <property type="match status" value="1"/>
</dbReference>
<dbReference type="Pfam" id="PF00109">
    <property type="entry name" value="ketoacyl-synt"/>
    <property type="match status" value="1"/>
</dbReference>
<dbReference type="CDD" id="cd00833">
    <property type="entry name" value="PKS"/>
    <property type="match status" value="1"/>
</dbReference>
<feature type="region of interest" description="Disordered" evidence="20">
    <location>
        <begin position="2180"/>
        <end position="2207"/>
    </location>
</feature>
<dbReference type="InterPro" id="IPR013968">
    <property type="entry name" value="PKS_KR"/>
</dbReference>
<dbReference type="InterPro" id="IPR057326">
    <property type="entry name" value="KR_dom"/>
</dbReference>
<evidence type="ECO:0000256" key="13">
    <source>
        <dbReference type="ARBA" id="ARBA00022801"/>
    </source>
</evidence>
<dbReference type="Pfam" id="PF08659">
    <property type="entry name" value="KR"/>
    <property type="match status" value="1"/>
</dbReference>
<dbReference type="SUPFAM" id="SSF52151">
    <property type="entry name" value="FabD/lysophospholipase-like"/>
    <property type="match status" value="1"/>
</dbReference>
<dbReference type="GO" id="GO:1901336">
    <property type="term" value="P:lactone biosynthetic process"/>
    <property type="evidence" value="ECO:0007669"/>
    <property type="project" value="UniProtKB-ARBA"/>
</dbReference>
<dbReference type="Gene3D" id="3.40.50.150">
    <property type="entry name" value="Vaccinia Virus protein VP39"/>
    <property type="match status" value="1"/>
</dbReference>
<dbReference type="GO" id="GO:0031177">
    <property type="term" value="F:phosphopantetheine binding"/>
    <property type="evidence" value="ECO:0007669"/>
    <property type="project" value="InterPro"/>
</dbReference>
<evidence type="ECO:0000256" key="10">
    <source>
        <dbReference type="ARBA" id="ARBA00022553"/>
    </source>
</evidence>
<dbReference type="EC" id="3.1.3.89" evidence="8"/>
<dbReference type="GO" id="GO:0016491">
    <property type="term" value="F:oxidoreductase activity"/>
    <property type="evidence" value="ECO:0007669"/>
    <property type="project" value="UniProtKB-KW"/>
</dbReference>
<keyword evidence="12" id="KW-0479">Metal-binding</keyword>
<dbReference type="CDD" id="cd02440">
    <property type="entry name" value="AdoMet_MTases"/>
    <property type="match status" value="1"/>
</dbReference>
<keyword evidence="9" id="KW-0596">Phosphopantetheine</keyword>
<evidence type="ECO:0000259" key="22">
    <source>
        <dbReference type="PROSITE" id="PS52004"/>
    </source>
</evidence>
<evidence type="ECO:0000256" key="14">
    <source>
        <dbReference type="ARBA" id="ARBA00022842"/>
    </source>
</evidence>
<dbReference type="Gene3D" id="3.90.180.10">
    <property type="entry name" value="Medium-chain alcohol dehydrogenases, catalytic domain"/>
    <property type="match status" value="1"/>
</dbReference>
<evidence type="ECO:0000256" key="3">
    <source>
        <dbReference type="ARBA" id="ARBA00001941"/>
    </source>
</evidence>
<dbReference type="Pfam" id="PF13023">
    <property type="entry name" value="HD_3"/>
    <property type="match status" value="1"/>
</dbReference>
<accession>A0A9P1H402</accession>
<dbReference type="SUPFAM" id="SSF55048">
    <property type="entry name" value="Probable ACP-binding domain of malonyl-CoA ACP transacylase"/>
    <property type="match status" value="1"/>
</dbReference>
<dbReference type="InterPro" id="IPR016039">
    <property type="entry name" value="Thiolase-like"/>
</dbReference>
<evidence type="ECO:0000259" key="21">
    <source>
        <dbReference type="PROSITE" id="PS50075"/>
    </source>
</evidence>
<dbReference type="Pfam" id="PF08242">
    <property type="entry name" value="Methyltransf_12"/>
    <property type="match status" value="1"/>
</dbReference>
<comment type="cofactor">
    <cofactor evidence="4">
        <name>Mg(2+)</name>
        <dbReference type="ChEBI" id="CHEBI:18420"/>
    </cofactor>
</comment>
<keyword evidence="19" id="KW-0012">Acyltransferase</keyword>
<feature type="domain" description="Ketosynthase family 3 (KS3)" evidence="22">
    <location>
        <begin position="29"/>
        <end position="446"/>
    </location>
</feature>
<evidence type="ECO:0000256" key="8">
    <source>
        <dbReference type="ARBA" id="ARBA00012964"/>
    </source>
</evidence>
<comment type="cofactor">
    <cofactor evidence="3">
        <name>Co(2+)</name>
        <dbReference type="ChEBI" id="CHEBI:48828"/>
    </cofactor>
</comment>